<gene>
    <name evidence="1" type="ORF">RG540_CH06660</name>
</gene>
<name>A0A068SM79_NEOGA</name>
<reference evidence="2" key="1">
    <citation type="journal article" date="2014" name="BMC Genomics">
        <title>Genome sequencing of two Neorhizobium galegae strains reveals a noeT gene responsible for the unusual acetylation of the nodulation factors.</title>
        <authorList>
            <person name="Osterman J."/>
            <person name="Marsh J."/>
            <person name="Laine P.K."/>
            <person name="Zeng Z."/>
            <person name="Alatalo E."/>
            <person name="Sullivan J.T."/>
            <person name="Young J.P."/>
            <person name="Thomas-Oates J."/>
            <person name="Paulin L."/>
            <person name="Lindstrom K."/>
        </authorList>
    </citation>
    <scope>NUCLEOTIDE SEQUENCE [LARGE SCALE GENOMIC DNA]</scope>
    <source>
        <strain evidence="2">HAMBI 540</strain>
    </source>
</reference>
<dbReference type="OrthoDB" id="8410964at2"/>
<organism evidence="1 2">
    <name type="scientific">Neorhizobium galegae bv. orientalis str. HAMBI 540</name>
    <dbReference type="NCBI Taxonomy" id="1028800"/>
    <lineage>
        <taxon>Bacteria</taxon>
        <taxon>Pseudomonadati</taxon>
        <taxon>Pseudomonadota</taxon>
        <taxon>Alphaproteobacteria</taxon>
        <taxon>Hyphomicrobiales</taxon>
        <taxon>Rhizobiaceae</taxon>
        <taxon>Rhizobium/Agrobacterium group</taxon>
        <taxon>Neorhizobium</taxon>
    </lineage>
</organism>
<accession>A0A068SM79</accession>
<evidence type="ECO:0000313" key="1">
    <source>
        <dbReference type="EMBL" id="CDN46856.1"/>
    </source>
</evidence>
<dbReference type="AlphaFoldDB" id="A0A068SM79"/>
<evidence type="ECO:0000313" key="2">
    <source>
        <dbReference type="Proteomes" id="UP000028181"/>
    </source>
</evidence>
<proteinExistence type="predicted"/>
<keyword evidence="2" id="KW-1185">Reference proteome</keyword>
<sequence>MANDATYDIGKRTIDRIKSASSVHEIDTRKSCERWLCEELSRAFTAVEPVFHLVKGGLLHAQITRETGDLDITFARKMSESELLRDLHQMAPLLAAKGIEIAKIGDMQNLIINGDGGMRFPITAMVGGTRINTHIDVTGGMRHLPAKMKDENGHARKVQKSFGSVFFKGQQPLEAFYQPFEAQAADKLATVVLRPDTTRWKDFDDLSRLYEMGLNRTRIAVEMAHKLSYMYKTARDVLLALPEVPATMSFDYAREKAAHWQMWQQRNGRTTSTDFEVIACDSRNLYFDVRKVLVDSYQPVRKPKVERKPTISEVKEAFGGSDSNVIQLGRYRDPATLAFNPKF</sequence>
<dbReference type="EMBL" id="HG938353">
    <property type="protein sequence ID" value="CDN46856.1"/>
    <property type="molecule type" value="Genomic_DNA"/>
</dbReference>
<dbReference type="GeneID" id="24257796"/>
<dbReference type="RefSeq" id="WP_038584510.1">
    <property type="nucleotide sequence ID" value="NZ_HG938353.1"/>
</dbReference>
<evidence type="ECO:0008006" key="3">
    <source>
        <dbReference type="Google" id="ProtNLM"/>
    </source>
</evidence>
<dbReference type="HOGENOM" id="CLU_808517_0_0_5"/>
<dbReference type="Pfam" id="PF08843">
    <property type="entry name" value="AbiEii"/>
    <property type="match status" value="1"/>
</dbReference>
<dbReference type="Proteomes" id="UP000028181">
    <property type="component" value="Chromosome I"/>
</dbReference>
<protein>
    <recommendedName>
        <fullName evidence="3">Nucleotidyl transferase AbiEii/AbiGii toxin family protein</fullName>
    </recommendedName>
</protein>
<dbReference type="eggNOG" id="ENOG5030HPX">
    <property type="taxonomic scope" value="Bacteria"/>
</dbReference>
<dbReference type="KEGG" id="ngg:RG540_CH06660"/>
<dbReference type="PATRIC" id="fig|1028800.3.peg.675"/>
<dbReference type="InterPro" id="IPR014942">
    <property type="entry name" value="AbiEii"/>
</dbReference>